<dbReference type="PRINTS" id="PR00838">
    <property type="entry name" value="V5ALLERGEN"/>
</dbReference>
<reference evidence="5" key="1">
    <citation type="journal article" date="2023" name="Front. Mar. Sci.">
        <title>A new Merluccius polli reference genome to investigate the effects of global change in West African waters.</title>
        <authorList>
            <person name="Mateo J.L."/>
            <person name="Blanco-Fernandez C."/>
            <person name="Garcia-Vazquez E."/>
            <person name="Machado-Schiaffino G."/>
        </authorList>
    </citation>
    <scope>NUCLEOTIDE SEQUENCE</scope>
    <source>
        <strain evidence="5">C29</strain>
        <tissue evidence="5">Fin</tissue>
    </source>
</reference>
<comment type="similarity">
    <text evidence="1">Belongs to the CRISP family.</text>
</comment>
<dbReference type="Proteomes" id="UP001174136">
    <property type="component" value="Unassembled WGS sequence"/>
</dbReference>
<evidence type="ECO:0000259" key="4">
    <source>
        <dbReference type="PROSITE" id="PS51670"/>
    </source>
</evidence>
<dbReference type="Gene3D" id="3.40.33.10">
    <property type="entry name" value="CAP"/>
    <property type="match status" value="1"/>
</dbReference>
<dbReference type="PANTHER" id="PTHR10334">
    <property type="entry name" value="CYSTEINE-RICH SECRETORY PROTEIN-RELATED"/>
    <property type="match status" value="1"/>
</dbReference>
<dbReference type="Pfam" id="PF08562">
    <property type="entry name" value="Crisp"/>
    <property type="match status" value="1"/>
</dbReference>
<comment type="caution">
    <text evidence="5">The sequence shown here is derived from an EMBL/GenBank/DDBJ whole genome shotgun (WGS) entry which is preliminary data.</text>
</comment>
<dbReference type="AlphaFoldDB" id="A0AA47MI05"/>
<dbReference type="PROSITE" id="PS01010">
    <property type="entry name" value="CRISP_2"/>
    <property type="match status" value="1"/>
</dbReference>
<dbReference type="Pfam" id="PF00188">
    <property type="entry name" value="CAP"/>
    <property type="match status" value="1"/>
</dbReference>
<feature type="domain" description="ShKT" evidence="4">
    <location>
        <begin position="230"/>
        <end position="263"/>
    </location>
</feature>
<evidence type="ECO:0000256" key="2">
    <source>
        <dbReference type="ARBA" id="ARBA00023157"/>
    </source>
</evidence>
<evidence type="ECO:0000256" key="1">
    <source>
        <dbReference type="ARBA" id="ARBA00009923"/>
    </source>
</evidence>
<comment type="caution">
    <text evidence="3">Lacks conserved residue(s) required for the propagation of feature annotation.</text>
</comment>
<dbReference type="SMART" id="SM00198">
    <property type="entry name" value="SCP"/>
    <property type="match status" value="1"/>
</dbReference>
<dbReference type="SUPFAM" id="SSF55797">
    <property type="entry name" value="PR-1-like"/>
    <property type="match status" value="1"/>
</dbReference>
<dbReference type="InterPro" id="IPR013871">
    <property type="entry name" value="Cysteine_rich_secretory"/>
</dbReference>
<organism evidence="5 6">
    <name type="scientific">Merluccius polli</name>
    <name type="common">Benguela hake</name>
    <name type="synonym">Merluccius cadenati</name>
    <dbReference type="NCBI Taxonomy" id="89951"/>
    <lineage>
        <taxon>Eukaryota</taxon>
        <taxon>Metazoa</taxon>
        <taxon>Chordata</taxon>
        <taxon>Craniata</taxon>
        <taxon>Vertebrata</taxon>
        <taxon>Euteleostomi</taxon>
        <taxon>Actinopterygii</taxon>
        <taxon>Neopterygii</taxon>
        <taxon>Teleostei</taxon>
        <taxon>Neoteleostei</taxon>
        <taxon>Acanthomorphata</taxon>
        <taxon>Zeiogadaria</taxon>
        <taxon>Gadariae</taxon>
        <taxon>Gadiformes</taxon>
        <taxon>Gadoidei</taxon>
        <taxon>Merlucciidae</taxon>
        <taxon>Merluccius</taxon>
    </lineage>
</organism>
<evidence type="ECO:0000256" key="3">
    <source>
        <dbReference type="PROSITE-ProRule" id="PRU01005"/>
    </source>
</evidence>
<proteinExistence type="inferred from homology"/>
<dbReference type="SUPFAM" id="SSF57546">
    <property type="entry name" value="Crisp domain-like"/>
    <property type="match status" value="1"/>
</dbReference>
<keyword evidence="2 3" id="KW-1015">Disulfide bond</keyword>
<dbReference type="PROSITE" id="PS01009">
    <property type="entry name" value="CRISP_1"/>
    <property type="match status" value="1"/>
</dbReference>
<feature type="disulfide bond" evidence="3">
    <location>
        <begin position="248"/>
        <end position="261"/>
    </location>
</feature>
<dbReference type="EMBL" id="JAOPHQ010004091">
    <property type="protein sequence ID" value="KAK0140485.1"/>
    <property type="molecule type" value="Genomic_DNA"/>
</dbReference>
<accession>A0AA47MI05</accession>
<dbReference type="InterPro" id="IPR042076">
    <property type="entry name" value="Crisp-like_dom"/>
</dbReference>
<evidence type="ECO:0000313" key="6">
    <source>
        <dbReference type="Proteomes" id="UP001174136"/>
    </source>
</evidence>
<dbReference type="InterPro" id="IPR035940">
    <property type="entry name" value="CAP_sf"/>
</dbReference>
<dbReference type="PRINTS" id="PR00837">
    <property type="entry name" value="V5TPXLIKE"/>
</dbReference>
<dbReference type="InterPro" id="IPR001283">
    <property type="entry name" value="CRISP-related"/>
</dbReference>
<protein>
    <submittedName>
        <fullName evidence="5">Cysteine-rich venom protein ENH1</fullName>
    </submittedName>
</protein>
<evidence type="ECO:0000313" key="5">
    <source>
        <dbReference type="EMBL" id="KAK0140485.1"/>
    </source>
</evidence>
<dbReference type="InterPro" id="IPR018244">
    <property type="entry name" value="Allrgn_V5/Tpx1_CS"/>
</dbReference>
<dbReference type="Gene3D" id="1.10.10.740">
    <property type="entry name" value="Crisp domain"/>
    <property type="match status" value="1"/>
</dbReference>
<name>A0AA47MI05_MERPO</name>
<dbReference type="PROSITE" id="PS51670">
    <property type="entry name" value="SHKT"/>
    <property type="match status" value="1"/>
</dbReference>
<keyword evidence="6" id="KW-1185">Reference proteome</keyword>
<dbReference type="InterPro" id="IPR014044">
    <property type="entry name" value="CAP_dom"/>
</dbReference>
<dbReference type="FunFam" id="3.40.33.10:FF:000005">
    <property type="entry name" value="Cysteine-rich secretory protein 2"/>
    <property type="match status" value="1"/>
</dbReference>
<feature type="disulfide bond" evidence="3">
    <location>
        <begin position="239"/>
        <end position="257"/>
    </location>
</feature>
<dbReference type="InterPro" id="IPR003582">
    <property type="entry name" value="ShKT_dom"/>
</dbReference>
<dbReference type="InterPro" id="IPR002413">
    <property type="entry name" value="V5_allergen-like"/>
</dbReference>
<gene>
    <name evidence="5" type="primary">CRVP1</name>
    <name evidence="5" type="ORF">N1851_022541</name>
</gene>
<sequence>MSSTDPGVWSYSKAEERCFASSVLLHELCVHDTAIQTQITEKHNAFRRAVQPPAADMLKMNWSDALAASAQAWLDQCVSNHGPASSRTINGYEMGENLFQSASPVNWDSVITAWHNEVRNYKYPEGSVNGKAVGHYTQVVWNSSYQVGCGVAKCGSVYLYGCHYYRAGNFVGWPPYKLGPSCSSCPNNCEDKLCSKYHIQYNFKVLSYSQSVIVLYCHPSLLSLFPANPCPYINRYLNCPALKQQAGCGNSFVSAWCPAECKCSDKIIPIYRK</sequence>
<dbReference type="GO" id="GO:0005576">
    <property type="term" value="C:extracellular region"/>
    <property type="evidence" value="ECO:0007669"/>
    <property type="project" value="InterPro"/>
</dbReference>